<comment type="subcellular location">
    <subcellularLocation>
        <location evidence="1">Membrane</location>
    </subcellularLocation>
</comment>
<dbReference type="InterPro" id="IPR045119">
    <property type="entry name" value="SUN1-5"/>
</dbReference>
<keyword evidence="11" id="KW-1185">Reference proteome</keyword>
<reference evidence="9 11" key="1">
    <citation type="journal article" date="2010" name="BMC Genomics">
        <title>Combination of measures distinguishes pre-miRNAs from other stem-loops in the genome of the newly sequenced Anopheles darlingi.</title>
        <authorList>
            <person name="Mendes N.D."/>
            <person name="Freitas A.T."/>
            <person name="Vasconcelos A.T."/>
            <person name="Sagot M.F."/>
        </authorList>
    </citation>
    <scope>NUCLEOTIDE SEQUENCE</scope>
</reference>
<reference evidence="9" key="3">
    <citation type="journal article" date="2013" name="Nucleic Acids Res.">
        <title>The genome of Anopheles darlingi, the main neotropical malaria vector.</title>
        <authorList>
            <person name="Marinotti O."/>
            <person name="Cerqueira G.C."/>
            <person name="de Almeida L.G."/>
            <person name="Ferro M.I."/>
            <person name="Loreto E.L."/>
            <person name="Zaha A."/>
            <person name="Teixeira S.M."/>
            <person name="Wespiser A.R."/>
            <person name="Almeida E Silva A."/>
            <person name="Schlindwein A.D."/>
            <person name="Pacheco A.C."/>
            <person name="Silva A.L."/>
            <person name="Graveley B.R."/>
            <person name="Walenz B.P."/>
            <person name="Lima Bde A."/>
            <person name="Ribeiro C.A."/>
            <person name="Nunes-Silva C.G."/>
            <person name="de Carvalho C.R."/>
            <person name="Soares C.M."/>
            <person name="de Menezes C.B."/>
            <person name="Matiolli C."/>
            <person name="Caffrey D."/>
            <person name="Araujo D.A."/>
            <person name="de Oliveira D.M."/>
            <person name="Golenbock D."/>
            <person name="Grisard E.C."/>
            <person name="Fantinatti-Garboggini F."/>
            <person name="de Carvalho F.M."/>
            <person name="Barcellos F.G."/>
            <person name="Prosdocimi F."/>
            <person name="May G."/>
            <person name="Azevedo Junior G.M."/>
            <person name="Guimaraes G.M."/>
            <person name="Goldman G.H."/>
            <person name="Padilha I.Q."/>
            <person name="Batista Jda S."/>
            <person name="Ferro J.A."/>
            <person name="Ribeiro J.M."/>
            <person name="Fietto J.L."/>
            <person name="Dabbas K.M."/>
            <person name="Cerdeira L."/>
            <person name="Agnez-Lima L.F."/>
            <person name="Brocchi M."/>
            <person name="de Carvalho M.O."/>
            <person name="Teixeira Mde M."/>
            <person name="Diniz Maia Mde M."/>
            <person name="Goldman M.H."/>
            <person name="Cruz Schneider M.P."/>
            <person name="Felipe M.S."/>
            <person name="Hungria M."/>
            <person name="Nicolas M.F."/>
            <person name="Pereira M."/>
            <person name="Montes M.A."/>
            <person name="Cantao M.E."/>
            <person name="Vincentz M."/>
            <person name="Rafael M.S."/>
            <person name="Silverman N."/>
            <person name="Stoco P.H."/>
            <person name="Souza R.C."/>
            <person name="Vicentini R."/>
            <person name="Gazzinelli R.T."/>
            <person name="Neves Rde O."/>
            <person name="Silva R."/>
            <person name="Astolfi-Filho S."/>
            <person name="Maciel T.E."/>
            <person name="Urmenyi T.P."/>
            <person name="Tadei W.P."/>
            <person name="Camargo E.P."/>
            <person name="de Vasconcelos A.T."/>
        </authorList>
    </citation>
    <scope>NUCLEOTIDE SEQUENCE</scope>
</reference>
<sequence length="1140" mass="128747">MSEAQGGSVDQRRRSRSKTPNSLNLRVSSDREQNGSDPSPNRKTRKAPTVATIEEKDEATPTQNRGTSVRKTRIVTSDYSSEETSPETARAAAAAVIANANEQLAKSVAQLSKSSITTTSTTSSSSVVVVSGEVRAEEKRITTTKVSNNNAALASSASPKKDTISQQQQQVPIISVPVDAEPAAAGKRITSSSSTTSSSTLSSKIVSGGSTMRTSTPKSAITTRSATAASSAAKIALTPEQLQQHAAYKEYIEAGEYWNKYPKTDYTYSELSPHRREVAPGLIAMPNMSRPSLSNHAERVHTMIQRDPEREMYIRERYTTGARFAKRDAQYDSADEADYFTQQAQQRQQKRVTIEKRSIVSRFFLAIVTYVFRCYDTVRSVFTRKTDEQQLYYTRIVDERGFFARVYGAISSFFIHLFKRVYLLISSVLFLDAWLLQTTAADQEQQLLAAGQRKRRFLLFLLVLLPFLLIGAHLLADEDHAIVLPVSSRATVALSSFSRALPEHLRDAKITVEQLYEYVSNSKPVEGLRSATLPSLWFLLPSFGWLSGLSWPSFSTRGSSGSQSPIHDTLRRTLSREEYEELMLHIDSYIDGLLEQKYASKLVQAVRDTEEREKAQKPIAITPEITAHVAHIIQESLSTYNYRLTDGDIENVAQRVHQTLLTTYPAVFDAEWLSKQNQEHIINENRPEVSKEYIAEIQRLVEQQISITNNQYIIEGHQLEELLTKILTSNQLLKLIDHRIDVKAQSIQLETDRRRDALVEALQKELSDIKVHFNQQLLDNSAQWEDRLRLVAQNHAKLDDQISAYRLENDKLYQKLLTDFDGRLEAVRAERFEGVNKVVRENILTILGLNIQQDIPEGDLRTWINGVFVAREHLEERLSELLREVKAERQSDIEQSAAQLMARIGEQLRNEMKLRLEEAHSANTKQPDHSGEPSEPSVGALTEKDVKRIVREALVIYDADKTGLVDYALETAGGQVLSTRCTENYKSHSAEFRIFGIPIWYPSNTPRTVISPTMEPGQCWAFQGFPGYLVIQLNTRVIVTGFSLEHISKLLVAQGSISSAPRAFTVWGLRELDDPEPVLLGSYEYRDQVGSSLQYFPVQNKQWQEPLQIVELRIESNHGNIHYTCLYRFRVHGDKVDDAR</sequence>
<feature type="region of interest" description="Disordered" evidence="6">
    <location>
        <begin position="184"/>
        <end position="223"/>
    </location>
</feature>
<dbReference type="Gene3D" id="2.60.120.260">
    <property type="entry name" value="Galactose-binding domain-like"/>
    <property type="match status" value="1"/>
</dbReference>
<feature type="compositionally biased region" description="Low complexity" evidence="6">
    <location>
        <begin position="190"/>
        <end position="203"/>
    </location>
</feature>
<dbReference type="Proteomes" id="UP000000673">
    <property type="component" value="Unassembled WGS sequence"/>
</dbReference>
<evidence type="ECO:0000313" key="10">
    <source>
        <dbReference type="EnsemblMetazoa" id="ADAC006652-PA"/>
    </source>
</evidence>
<dbReference type="Pfam" id="PF07738">
    <property type="entry name" value="Sad1_UNC"/>
    <property type="match status" value="1"/>
</dbReference>
<keyword evidence="2 7" id="KW-0812">Transmembrane</keyword>
<organism evidence="9">
    <name type="scientific">Anopheles darlingi</name>
    <name type="common">Mosquito</name>
    <dbReference type="NCBI Taxonomy" id="43151"/>
    <lineage>
        <taxon>Eukaryota</taxon>
        <taxon>Metazoa</taxon>
        <taxon>Ecdysozoa</taxon>
        <taxon>Arthropoda</taxon>
        <taxon>Hexapoda</taxon>
        <taxon>Insecta</taxon>
        <taxon>Pterygota</taxon>
        <taxon>Neoptera</taxon>
        <taxon>Endopterygota</taxon>
        <taxon>Diptera</taxon>
        <taxon>Nematocera</taxon>
        <taxon>Culicoidea</taxon>
        <taxon>Culicidae</taxon>
        <taxon>Anophelinae</taxon>
        <taxon>Anopheles</taxon>
    </lineage>
</organism>
<evidence type="ECO:0000256" key="7">
    <source>
        <dbReference type="SAM" id="Phobius"/>
    </source>
</evidence>
<evidence type="ECO:0000313" key="11">
    <source>
        <dbReference type="Proteomes" id="UP000000673"/>
    </source>
</evidence>
<keyword evidence="4" id="KW-0175">Coiled coil</keyword>
<dbReference type="GO" id="GO:0043495">
    <property type="term" value="F:protein-membrane adaptor activity"/>
    <property type="evidence" value="ECO:0007669"/>
    <property type="project" value="TreeGrafter"/>
</dbReference>
<dbReference type="eggNOG" id="KOG2687">
    <property type="taxonomic scope" value="Eukaryota"/>
</dbReference>
<reference evidence="9" key="2">
    <citation type="submission" date="2010-05" db="EMBL/GenBank/DDBJ databases">
        <authorList>
            <person name="Almeida L.G."/>
            <person name="Nicolas M.F."/>
            <person name="Souza R.C."/>
            <person name="Vasconcelos A.T.R."/>
        </authorList>
    </citation>
    <scope>NUCLEOTIDE SEQUENCE</scope>
</reference>
<feature type="compositionally biased region" description="Basic and acidic residues" evidence="6">
    <location>
        <begin position="920"/>
        <end position="932"/>
    </location>
</feature>
<dbReference type="EnsemblMetazoa" id="ADAC006652-RA">
    <property type="protein sequence ID" value="ADAC006652-PA"/>
    <property type="gene ID" value="ADAC006652"/>
</dbReference>
<dbReference type="GO" id="GO:0034993">
    <property type="term" value="C:meiotic nuclear membrane microtubule tethering complex"/>
    <property type="evidence" value="ECO:0007669"/>
    <property type="project" value="TreeGrafter"/>
</dbReference>
<gene>
    <name evidence="9" type="ORF">AND_006652</name>
</gene>
<dbReference type="STRING" id="43151.W5JB45"/>
<keyword evidence="5 7" id="KW-0472">Membrane</keyword>
<evidence type="ECO:0000259" key="8">
    <source>
        <dbReference type="PROSITE" id="PS51469"/>
    </source>
</evidence>
<evidence type="ECO:0000256" key="2">
    <source>
        <dbReference type="ARBA" id="ARBA00022692"/>
    </source>
</evidence>
<protein>
    <recommendedName>
        <fullName evidence="8">SUN domain-containing protein</fullName>
    </recommendedName>
</protein>
<evidence type="ECO:0000256" key="3">
    <source>
        <dbReference type="ARBA" id="ARBA00022989"/>
    </source>
</evidence>
<accession>W5JB45</accession>
<evidence type="ECO:0000256" key="1">
    <source>
        <dbReference type="ARBA" id="ARBA00004370"/>
    </source>
</evidence>
<dbReference type="EMBL" id="ADMH02001632">
    <property type="protein sequence ID" value="ETN61682.1"/>
    <property type="molecule type" value="Genomic_DNA"/>
</dbReference>
<dbReference type="VEuPathDB" id="VectorBase:ADAR2_003590"/>
<name>W5JB45_ANODA</name>
<feature type="region of interest" description="Disordered" evidence="6">
    <location>
        <begin position="1"/>
        <end position="88"/>
    </location>
</feature>
<feature type="compositionally biased region" description="Polar residues" evidence="6">
    <location>
        <begin position="18"/>
        <end position="27"/>
    </location>
</feature>
<evidence type="ECO:0000256" key="6">
    <source>
        <dbReference type="SAM" id="MobiDB-lite"/>
    </source>
</evidence>
<evidence type="ECO:0000256" key="5">
    <source>
        <dbReference type="ARBA" id="ARBA00023136"/>
    </source>
</evidence>
<feature type="region of interest" description="Disordered" evidence="6">
    <location>
        <begin position="150"/>
        <end position="170"/>
    </location>
</feature>
<evidence type="ECO:0000256" key="4">
    <source>
        <dbReference type="ARBA" id="ARBA00023054"/>
    </source>
</evidence>
<proteinExistence type="predicted"/>
<dbReference type="PROSITE" id="PS51469">
    <property type="entry name" value="SUN"/>
    <property type="match status" value="1"/>
</dbReference>
<dbReference type="VEuPathDB" id="VectorBase:ADAC006652"/>
<feature type="domain" description="SUN" evidence="8">
    <location>
        <begin position="973"/>
        <end position="1136"/>
    </location>
</feature>
<feature type="compositionally biased region" description="Polar residues" evidence="6">
    <location>
        <begin position="204"/>
        <end position="217"/>
    </location>
</feature>
<evidence type="ECO:0000313" key="9">
    <source>
        <dbReference type="EMBL" id="ETN61682.1"/>
    </source>
</evidence>
<dbReference type="PANTHER" id="PTHR12911:SF8">
    <property type="entry name" value="KLAROID PROTEIN-RELATED"/>
    <property type="match status" value="1"/>
</dbReference>
<dbReference type="HOGENOM" id="CLU_306809_0_0_1"/>
<feature type="region of interest" description="Disordered" evidence="6">
    <location>
        <begin position="920"/>
        <end position="939"/>
    </location>
</feature>
<dbReference type="InterPro" id="IPR012919">
    <property type="entry name" value="SUN_dom"/>
</dbReference>
<dbReference type="AlphaFoldDB" id="W5JB45"/>
<dbReference type="FunFam" id="2.60.120.260:FF:000009">
    <property type="entry name" value="SUN domain-containing protein 1 isoform X1"/>
    <property type="match status" value="1"/>
</dbReference>
<dbReference type="FunCoup" id="W5JB45">
    <property type="interactions" value="87"/>
</dbReference>
<feature type="transmembrane region" description="Helical" evidence="7">
    <location>
        <begin position="457"/>
        <end position="476"/>
    </location>
</feature>
<reference evidence="10" key="4">
    <citation type="submission" date="2015-06" db="UniProtKB">
        <authorList>
            <consortium name="EnsemblMetazoa"/>
        </authorList>
    </citation>
    <scope>IDENTIFICATION</scope>
</reference>
<keyword evidence="3 7" id="KW-1133">Transmembrane helix</keyword>
<dbReference type="OMA" id="YERWSLL"/>
<dbReference type="PANTHER" id="PTHR12911">
    <property type="entry name" value="SAD1/UNC-84-LIKE PROTEIN-RELATED"/>
    <property type="match status" value="1"/>
</dbReference>
<feature type="transmembrane region" description="Helical" evidence="7">
    <location>
        <begin position="417"/>
        <end position="436"/>
    </location>
</feature>